<dbReference type="PROSITE" id="PS00028">
    <property type="entry name" value="ZINC_FINGER_C2H2_1"/>
    <property type="match status" value="1"/>
</dbReference>
<sequence length="365" mass="41670">MSSNPNMFNIDGDHFINHGELFPLQMNQNSRMFRSMFTTDDHMNYENFFASTPYFSSYQNSQISSSSFPFSIGSVSRARYFPNNIFDSVQHEIDRVNLLNPPPISLVYPDQDPAAPRQFSAHYSVAPRHTGPPQYSAAPHYYASLDHPVVPQHFAIPPHLTSPHHFATPRHSIAPNNSATPHLFVSPHHIAAPHRSNMFSFSANDNHILNPSPIRVVYPDQDPTAPHHFRDPHYSTATPHSADPHHFTTPHQFTAPHHFGAPDHFAALDHLDIFSSSSSGNHLSQEEDEESDDDEYDGRTHSIPCKKKGPYTCPKCNCVFDTSQKFSAHMLFHYKSETSKEKDRRLRARNKKKYRKFMASLRRTN</sequence>
<feature type="region of interest" description="Disordered" evidence="2">
    <location>
        <begin position="277"/>
        <end position="301"/>
    </location>
</feature>
<proteinExistence type="predicted"/>
<dbReference type="EMBL" id="KB870812">
    <property type="protein sequence ID" value="EOA15194.1"/>
    <property type="molecule type" value="Genomic_DNA"/>
</dbReference>
<dbReference type="GO" id="GO:0008270">
    <property type="term" value="F:zinc ion binding"/>
    <property type="evidence" value="ECO:0007669"/>
    <property type="project" value="UniProtKB-KW"/>
</dbReference>
<dbReference type="PROSITE" id="PS50157">
    <property type="entry name" value="ZINC_FINGER_C2H2_2"/>
    <property type="match status" value="1"/>
</dbReference>
<keyword evidence="1" id="KW-0479">Metal-binding</keyword>
<feature type="compositionally biased region" description="Acidic residues" evidence="2">
    <location>
        <begin position="286"/>
        <end position="296"/>
    </location>
</feature>
<evidence type="ECO:0000256" key="2">
    <source>
        <dbReference type="SAM" id="MobiDB-lite"/>
    </source>
</evidence>
<feature type="domain" description="C2H2-type" evidence="3">
    <location>
        <begin position="311"/>
        <end position="338"/>
    </location>
</feature>
<gene>
    <name evidence="4" type="ORF">CARUB_v10028582mg</name>
</gene>
<dbReference type="AlphaFoldDB" id="R0GEM8"/>
<reference evidence="5" key="1">
    <citation type="journal article" date="2013" name="Nat. Genet.">
        <title>The Capsella rubella genome and the genomic consequences of rapid mating system evolution.</title>
        <authorList>
            <person name="Slotte T."/>
            <person name="Hazzouri K.M."/>
            <person name="Agren J.A."/>
            <person name="Koenig D."/>
            <person name="Maumus F."/>
            <person name="Guo Y.L."/>
            <person name="Steige K."/>
            <person name="Platts A.E."/>
            <person name="Escobar J.S."/>
            <person name="Newman L.K."/>
            <person name="Wang W."/>
            <person name="Mandakova T."/>
            <person name="Vello E."/>
            <person name="Smith L.M."/>
            <person name="Henz S.R."/>
            <person name="Steffen J."/>
            <person name="Takuno S."/>
            <person name="Brandvain Y."/>
            <person name="Coop G."/>
            <person name="Andolfatto P."/>
            <person name="Hu T.T."/>
            <person name="Blanchette M."/>
            <person name="Clark R.M."/>
            <person name="Quesneville H."/>
            <person name="Nordborg M."/>
            <person name="Gaut B.S."/>
            <person name="Lysak M.A."/>
            <person name="Jenkins J."/>
            <person name="Grimwood J."/>
            <person name="Chapman J."/>
            <person name="Prochnik S."/>
            <person name="Shu S."/>
            <person name="Rokhsar D."/>
            <person name="Schmutz J."/>
            <person name="Weigel D."/>
            <person name="Wright S.I."/>
        </authorList>
    </citation>
    <scope>NUCLEOTIDE SEQUENCE [LARGE SCALE GENOMIC DNA]</scope>
    <source>
        <strain evidence="5">cv. Monte Gargano</strain>
    </source>
</reference>
<evidence type="ECO:0000313" key="5">
    <source>
        <dbReference type="Proteomes" id="UP000029121"/>
    </source>
</evidence>
<keyword evidence="1" id="KW-0862">Zinc</keyword>
<dbReference type="STRING" id="81985.R0GEM8"/>
<keyword evidence="1" id="KW-0863">Zinc-finger</keyword>
<protein>
    <recommendedName>
        <fullName evidence="3">C2H2-type domain-containing protein</fullName>
    </recommendedName>
</protein>
<accession>R0GEM8</accession>
<evidence type="ECO:0000259" key="3">
    <source>
        <dbReference type="PROSITE" id="PS50157"/>
    </source>
</evidence>
<evidence type="ECO:0000256" key="1">
    <source>
        <dbReference type="PROSITE-ProRule" id="PRU00042"/>
    </source>
</evidence>
<name>R0GEM8_9BRAS</name>
<dbReference type="Proteomes" id="UP000029121">
    <property type="component" value="Unassembled WGS sequence"/>
</dbReference>
<evidence type="ECO:0000313" key="4">
    <source>
        <dbReference type="EMBL" id="EOA15194.1"/>
    </source>
</evidence>
<organism evidence="4 5">
    <name type="scientific">Capsella rubella</name>
    <dbReference type="NCBI Taxonomy" id="81985"/>
    <lineage>
        <taxon>Eukaryota</taxon>
        <taxon>Viridiplantae</taxon>
        <taxon>Streptophyta</taxon>
        <taxon>Embryophyta</taxon>
        <taxon>Tracheophyta</taxon>
        <taxon>Spermatophyta</taxon>
        <taxon>Magnoliopsida</taxon>
        <taxon>eudicotyledons</taxon>
        <taxon>Gunneridae</taxon>
        <taxon>Pentapetalae</taxon>
        <taxon>rosids</taxon>
        <taxon>malvids</taxon>
        <taxon>Brassicales</taxon>
        <taxon>Brassicaceae</taxon>
        <taxon>Camelineae</taxon>
        <taxon>Capsella</taxon>
    </lineage>
</organism>
<keyword evidence="5" id="KW-1185">Reference proteome</keyword>
<dbReference type="InterPro" id="IPR013087">
    <property type="entry name" value="Znf_C2H2_type"/>
</dbReference>